<accession>A0A484B2A9</accession>
<protein>
    <recommendedName>
        <fullName evidence="3">Peptidase M13 N-terminal domain-containing protein</fullName>
    </recommendedName>
</protein>
<dbReference type="GO" id="GO:0004222">
    <property type="term" value="F:metalloendopeptidase activity"/>
    <property type="evidence" value="ECO:0007669"/>
    <property type="project" value="InterPro"/>
</dbReference>
<dbReference type="Proteomes" id="UP000295192">
    <property type="component" value="Unassembled WGS sequence"/>
</dbReference>
<comment type="caution">
    <text evidence="1">The sequence shown here is derived from an EMBL/GenBank/DDBJ whole genome shotgun (WGS) entry which is preliminary data.</text>
</comment>
<name>A0A484B2A9_DRONA</name>
<dbReference type="GO" id="GO:0006508">
    <property type="term" value="P:proteolysis"/>
    <property type="evidence" value="ECO:0007669"/>
    <property type="project" value="InterPro"/>
</dbReference>
<evidence type="ECO:0008006" key="3">
    <source>
        <dbReference type="Google" id="ProtNLM"/>
    </source>
</evidence>
<evidence type="ECO:0000313" key="1">
    <source>
        <dbReference type="EMBL" id="TDG42946.1"/>
    </source>
</evidence>
<dbReference type="OMA" id="YSCGYQT"/>
<dbReference type="OrthoDB" id="7890724at2759"/>
<proteinExistence type="predicted"/>
<dbReference type="SUPFAM" id="SSF55486">
    <property type="entry name" value="Metalloproteases ('zincins'), catalytic domain"/>
    <property type="match status" value="2"/>
</dbReference>
<dbReference type="KEGG" id="dnv:108649086"/>
<keyword evidence="2" id="KW-1185">Reference proteome</keyword>
<organism evidence="1 2">
    <name type="scientific">Drosophila navojoa</name>
    <name type="common">Fruit fly</name>
    <dbReference type="NCBI Taxonomy" id="7232"/>
    <lineage>
        <taxon>Eukaryota</taxon>
        <taxon>Metazoa</taxon>
        <taxon>Ecdysozoa</taxon>
        <taxon>Arthropoda</taxon>
        <taxon>Hexapoda</taxon>
        <taxon>Insecta</taxon>
        <taxon>Pterygota</taxon>
        <taxon>Neoptera</taxon>
        <taxon>Endopterygota</taxon>
        <taxon>Diptera</taxon>
        <taxon>Brachycera</taxon>
        <taxon>Muscomorpha</taxon>
        <taxon>Ephydroidea</taxon>
        <taxon>Drosophilidae</taxon>
        <taxon>Drosophila</taxon>
    </lineage>
</organism>
<dbReference type="AlphaFoldDB" id="A0A484B2A9"/>
<evidence type="ECO:0000313" key="2">
    <source>
        <dbReference type="Proteomes" id="UP000295192"/>
    </source>
</evidence>
<dbReference type="EMBL" id="LSRL02000188">
    <property type="protein sequence ID" value="TDG42946.1"/>
    <property type="molecule type" value="Genomic_DNA"/>
</dbReference>
<reference evidence="1 2" key="1">
    <citation type="journal article" date="2019" name="J. Hered.">
        <title>An Improved Genome Assembly for Drosophila navojoa, the Basal Species in the mojavensis Cluster.</title>
        <authorList>
            <person name="Vanderlinde T."/>
            <person name="Dupim E.G."/>
            <person name="Nazario-Yepiz N.O."/>
            <person name="Carvalho A.B."/>
        </authorList>
    </citation>
    <scope>NUCLEOTIDE SEQUENCE [LARGE SCALE GENOMIC DNA]</scope>
    <source>
        <strain evidence="1">Navoj_Jal97</strain>
        <tissue evidence="1">Whole organism</tissue>
    </source>
</reference>
<gene>
    <name evidence="1" type="ORF">AWZ03_010651</name>
</gene>
<dbReference type="STRING" id="7232.A0A484B2A9"/>
<sequence>MLSVLEYALRKQQREELKAKRNPEIEIKQQCKMWTAALCVLLCACLVATAAQIAYTGHLSELRIKELSQLAMRMEHSINAQKYACDSYYDYVCSRNRPLFSVMGHLPPSSDLIQLLTKLQNDPEQFEAKQKLIDFFISCNTLKSLQDCYRETFEYFKPLFGYIITKDLVEGSSHELRDFRDLIQRFVNRSKSVFGTDSHPLRNRLQNYKEKFATPSIYFYAGDLNREYAGLRIYRESYEHNLRNLEQHRKRNSTFELGVQRTMLDWSLYLYQSRYKPMSYFYPTFTVHLYMTMFNISERQRDSTHFREEAECLKLPQYVNVLSEARMLAVIYLKSFRHTWQEYSDWIQSSTKHRAIYDQENEILRHYQLSNKRIFFTLFAQNFCEFGKELAEHVFYLGLKENADFFNTYSCGYQTEITRNCV</sequence>
<dbReference type="PROSITE" id="PS51885">
    <property type="entry name" value="NEPRILYSIN"/>
    <property type="match status" value="1"/>
</dbReference>
<dbReference type="InterPro" id="IPR000718">
    <property type="entry name" value="Peptidase_M13"/>
</dbReference>